<dbReference type="RefSeq" id="WP_243308559.1">
    <property type="nucleotide sequence ID" value="NZ_JALGBI010000002.1"/>
</dbReference>
<dbReference type="EMBL" id="JALGBI010000002">
    <property type="protein sequence ID" value="MCJ0765335.1"/>
    <property type="molecule type" value="Genomic_DNA"/>
</dbReference>
<name>A0A9X2APW9_9BURK</name>
<proteinExistence type="predicted"/>
<protein>
    <recommendedName>
        <fullName evidence="4">DUF1640 domain-containing protein</fullName>
    </recommendedName>
</protein>
<dbReference type="Proteomes" id="UP001139447">
    <property type="component" value="Unassembled WGS sequence"/>
</dbReference>
<organism evidence="2 3">
    <name type="scientific">Variovorax terrae</name>
    <dbReference type="NCBI Taxonomy" id="2923278"/>
    <lineage>
        <taxon>Bacteria</taxon>
        <taxon>Pseudomonadati</taxon>
        <taxon>Pseudomonadota</taxon>
        <taxon>Betaproteobacteria</taxon>
        <taxon>Burkholderiales</taxon>
        <taxon>Comamonadaceae</taxon>
        <taxon>Variovorax</taxon>
    </lineage>
</organism>
<accession>A0A9X2APW9</accession>
<keyword evidence="1" id="KW-0812">Transmembrane</keyword>
<gene>
    <name evidence="2" type="ORF">MMF98_19150</name>
</gene>
<evidence type="ECO:0000313" key="2">
    <source>
        <dbReference type="EMBL" id="MCJ0765335.1"/>
    </source>
</evidence>
<feature type="transmembrane region" description="Helical" evidence="1">
    <location>
        <begin position="54"/>
        <end position="76"/>
    </location>
</feature>
<keyword evidence="1" id="KW-0472">Membrane</keyword>
<keyword evidence="3" id="KW-1185">Reference proteome</keyword>
<keyword evidence="1" id="KW-1133">Transmembrane helix</keyword>
<reference evidence="2" key="1">
    <citation type="submission" date="2022-03" db="EMBL/GenBank/DDBJ databases">
        <authorList>
            <person name="Woo C.Y."/>
        </authorList>
    </citation>
    <scope>NUCLEOTIDE SEQUENCE</scope>
    <source>
        <strain evidence="2">CYS-02</strain>
    </source>
</reference>
<evidence type="ECO:0000313" key="3">
    <source>
        <dbReference type="Proteomes" id="UP001139447"/>
    </source>
</evidence>
<evidence type="ECO:0008006" key="4">
    <source>
        <dbReference type="Google" id="ProtNLM"/>
    </source>
</evidence>
<comment type="caution">
    <text evidence="2">The sequence shown here is derived from an EMBL/GenBank/DDBJ whole genome shotgun (WGS) entry which is preliminary data.</text>
</comment>
<evidence type="ECO:0000256" key="1">
    <source>
        <dbReference type="SAM" id="Phobius"/>
    </source>
</evidence>
<dbReference type="AlphaFoldDB" id="A0A9X2APW9"/>
<sequence length="77" mass="8534">MELEIYRALVKANVSPEDAQAVAESINKEIDKRYSLHSAQLFTKGDAGELKAELIKWCVGSIFAAVALFASIVKIWH</sequence>